<evidence type="ECO:0000259" key="1">
    <source>
        <dbReference type="PROSITE" id="PS51704"/>
    </source>
</evidence>
<dbReference type="SUPFAM" id="SSF51695">
    <property type="entry name" value="PLC-like phosphodiesterases"/>
    <property type="match status" value="1"/>
</dbReference>
<keyword evidence="3" id="KW-1185">Reference proteome</keyword>
<organism evidence="2 3">
    <name type="scientific">Dongia sedimenti</name>
    <dbReference type="NCBI Taxonomy" id="3064282"/>
    <lineage>
        <taxon>Bacteria</taxon>
        <taxon>Pseudomonadati</taxon>
        <taxon>Pseudomonadota</taxon>
        <taxon>Alphaproteobacteria</taxon>
        <taxon>Rhodospirillales</taxon>
        <taxon>Dongiaceae</taxon>
        <taxon>Dongia</taxon>
    </lineage>
</organism>
<dbReference type="PROSITE" id="PS51704">
    <property type="entry name" value="GP_PDE"/>
    <property type="match status" value="1"/>
</dbReference>
<dbReference type="InterPro" id="IPR017946">
    <property type="entry name" value="PLC-like_Pdiesterase_TIM-brl"/>
</dbReference>
<gene>
    <name evidence="2" type="ORF">Q8A70_08900</name>
</gene>
<comment type="caution">
    <text evidence="2">The sequence shown here is derived from an EMBL/GenBank/DDBJ whole genome shotgun (WGS) entry which is preliminary data.</text>
</comment>
<dbReference type="InterPro" id="IPR030395">
    <property type="entry name" value="GP_PDE_dom"/>
</dbReference>
<proteinExistence type="predicted"/>
<evidence type="ECO:0000313" key="3">
    <source>
        <dbReference type="Proteomes" id="UP001230156"/>
    </source>
</evidence>
<evidence type="ECO:0000313" key="2">
    <source>
        <dbReference type="EMBL" id="MDQ7247782.1"/>
    </source>
</evidence>
<accession>A0ABU0YKQ9</accession>
<dbReference type="PANTHER" id="PTHR46211">
    <property type="entry name" value="GLYCEROPHOSPHORYL DIESTER PHOSPHODIESTERASE"/>
    <property type="match status" value="1"/>
</dbReference>
<name>A0ABU0YKQ9_9PROT</name>
<dbReference type="RefSeq" id="WP_379955216.1">
    <property type="nucleotide sequence ID" value="NZ_JAUYVI010000003.1"/>
</dbReference>
<sequence>MEENEIEMHDLGTALLAADPALPAAFEASLTGIAIEAGDHVTRLKWHRLQRGRGDLPFTPSRLLEGLAAGASMEVDLRLHADHSFVCLHDETLDRETSGSGRIAEASLEQLRRLTLRGDGAATGEGLILLEDLAELARGVAAPDALVQLDLKEVDAALDRQTVENFRRTLACVADRCILTGCDWQAVSRLAAAVPAMRRGFDPCADDTLEHLRDGIDCLDFVESALATAPEAEMIYLDYRIVLAAEEMGIDLVAPFRASGKAVDAWTLNTDHPGAARSVQRLVALKVDQITTDEPDALQALFESRRG</sequence>
<protein>
    <submittedName>
        <fullName evidence="2">Glycerophosphodiester phosphodiesterase family protein</fullName>
    </submittedName>
</protein>
<feature type="domain" description="GP-PDE" evidence="1">
    <location>
        <begin position="42"/>
        <end position="302"/>
    </location>
</feature>
<reference evidence="3" key="1">
    <citation type="submission" date="2023-08" db="EMBL/GenBank/DDBJ databases">
        <title>Rhodospirillaceae gen. nov., a novel taxon isolated from the Yangtze River Yuezi River estuary sludge.</title>
        <authorList>
            <person name="Ruan L."/>
        </authorList>
    </citation>
    <scope>NUCLEOTIDE SEQUENCE [LARGE SCALE GENOMIC DNA]</scope>
    <source>
        <strain evidence="3">R-7</strain>
    </source>
</reference>
<dbReference type="Pfam" id="PF03009">
    <property type="entry name" value="GDPD"/>
    <property type="match status" value="1"/>
</dbReference>
<dbReference type="Proteomes" id="UP001230156">
    <property type="component" value="Unassembled WGS sequence"/>
</dbReference>
<dbReference type="PANTHER" id="PTHR46211:SF14">
    <property type="entry name" value="GLYCEROPHOSPHODIESTER PHOSPHODIESTERASE"/>
    <property type="match status" value="1"/>
</dbReference>
<dbReference type="EMBL" id="JAUYVI010000003">
    <property type="protein sequence ID" value="MDQ7247782.1"/>
    <property type="molecule type" value="Genomic_DNA"/>
</dbReference>
<dbReference type="Gene3D" id="3.20.20.190">
    <property type="entry name" value="Phosphatidylinositol (PI) phosphodiesterase"/>
    <property type="match status" value="1"/>
</dbReference>